<evidence type="ECO:0000313" key="2">
    <source>
        <dbReference type="Proteomes" id="UP000494115"/>
    </source>
</evidence>
<reference evidence="1 2" key="1">
    <citation type="submission" date="2020-04" db="EMBL/GenBank/DDBJ databases">
        <authorList>
            <person name="De Canck E."/>
        </authorList>
    </citation>
    <scope>NUCLEOTIDE SEQUENCE [LARGE SCALE GENOMIC DNA]</scope>
    <source>
        <strain evidence="1 2">LMG 28138</strain>
    </source>
</reference>
<proteinExistence type="predicted"/>
<dbReference type="Proteomes" id="UP000494115">
    <property type="component" value="Unassembled WGS sequence"/>
</dbReference>
<sequence>MRMFIVIPTAKDVAGIERTLNETFSQDHYRLPNGEWLVRFDGTSEELSIKLETSAVGVGGRALVFAIEEYFGFAPANVWAWIKARWSGGALRTND</sequence>
<keyword evidence="2" id="KW-1185">Reference proteome</keyword>
<organism evidence="1 2">
    <name type="scientific">Pararobbsia alpina</name>
    <dbReference type="NCBI Taxonomy" id="621374"/>
    <lineage>
        <taxon>Bacteria</taxon>
        <taxon>Pseudomonadati</taxon>
        <taxon>Pseudomonadota</taxon>
        <taxon>Betaproteobacteria</taxon>
        <taxon>Burkholderiales</taxon>
        <taxon>Burkholderiaceae</taxon>
        <taxon>Pararobbsia</taxon>
    </lineage>
</organism>
<gene>
    <name evidence="1" type="ORF">LMG28138_00027</name>
</gene>
<dbReference type="EMBL" id="CADIKM010000001">
    <property type="protein sequence ID" value="CAB3775841.1"/>
    <property type="molecule type" value="Genomic_DNA"/>
</dbReference>
<dbReference type="AlphaFoldDB" id="A0A6S7AWJ8"/>
<name>A0A6S7AWJ8_9BURK</name>
<evidence type="ECO:0000313" key="1">
    <source>
        <dbReference type="EMBL" id="CAB3775841.1"/>
    </source>
</evidence>
<accession>A0A6S7AWJ8</accession>
<protein>
    <submittedName>
        <fullName evidence="1">Uncharacterized protein</fullName>
    </submittedName>
</protein>